<dbReference type="PANTHER" id="PTHR21600:SF56">
    <property type="entry name" value="TRNA PSEUDOURIDINE SYNTHASE C"/>
    <property type="match status" value="1"/>
</dbReference>
<comment type="function">
    <text evidence="4">Responsible for synthesis of pseudouridine from uracil-65 in transfer RNAs.</text>
</comment>
<dbReference type="SUPFAM" id="SSF55120">
    <property type="entry name" value="Pseudouridine synthase"/>
    <property type="match status" value="1"/>
</dbReference>
<organism evidence="11 12">
    <name type="scientific">Bdellovibrio reynosensis</name>
    <dbReference type="NCBI Taxonomy" id="2835041"/>
    <lineage>
        <taxon>Bacteria</taxon>
        <taxon>Pseudomonadati</taxon>
        <taxon>Bdellovibrionota</taxon>
        <taxon>Bdellovibrionia</taxon>
        <taxon>Bdellovibrionales</taxon>
        <taxon>Pseudobdellovibrionaceae</taxon>
        <taxon>Bdellovibrio</taxon>
    </lineage>
</organism>
<dbReference type="EC" id="5.4.99.26" evidence="5"/>
<feature type="domain" description="Pseudouridine synthase RsuA/RluA-like" evidence="10">
    <location>
        <begin position="10"/>
        <end position="161"/>
    </location>
</feature>
<evidence type="ECO:0000256" key="3">
    <source>
        <dbReference type="ARBA" id="ARBA00036607"/>
    </source>
</evidence>
<reference evidence="11" key="1">
    <citation type="submission" date="2022-03" db="EMBL/GenBank/DDBJ databases">
        <title>Genome Identification and Characterization of new species Bdellovibrio reynosense LBG001 sp. nov. from a Mexico soil sample.</title>
        <authorList>
            <person name="Camilli A."/>
            <person name="Ajao Y."/>
            <person name="Guo X."/>
        </authorList>
    </citation>
    <scope>NUCLEOTIDE SEQUENCE</scope>
    <source>
        <strain evidence="11">LBG001</strain>
    </source>
</reference>
<dbReference type="InterPro" id="IPR050188">
    <property type="entry name" value="RluA_PseudoU_synthase"/>
</dbReference>
<comment type="catalytic activity">
    <reaction evidence="3">
        <text>uridine(65) in tRNA = pseudouridine(65) in tRNA</text>
        <dbReference type="Rhea" id="RHEA:42536"/>
        <dbReference type="Rhea" id="RHEA-COMP:10103"/>
        <dbReference type="Rhea" id="RHEA-COMP:10104"/>
        <dbReference type="ChEBI" id="CHEBI:65314"/>
        <dbReference type="ChEBI" id="CHEBI:65315"/>
        <dbReference type="EC" id="5.4.99.26"/>
    </reaction>
</comment>
<accession>A0ABY4CC45</accession>
<keyword evidence="12" id="KW-1185">Reference proteome</keyword>
<evidence type="ECO:0000256" key="7">
    <source>
        <dbReference type="ARBA" id="ARBA00041803"/>
    </source>
</evidence>
<evidence type="ECO:0000256" key="8">
    <source>
        <dbReference type="ARBA" id="ARBA00041975"/>
    </source>
</evidence>
<keyword evidence="1" id="KW-0819">tRNA processing</keyword>
<dbReference type="RefSeq" id="WP_243540080.1">
    <property type="nucleotide sequence ID" value="NZ_CP093442.1"/>
</dbReference>
<evidence type="ECO:0000256" key="4">
    <source>
        <dbReference type="ARBA" id="ARBA00037670"/>
    </source>
</evidence>
<keyword evidence="2" id="KW-0413">Isomerase</keyword>
<dbReference type="InterPro" id="IPR020103">
    <property type="entry name" value="PsdUridine_synth_cat_dom_sf"/>
</dbReference>
<evidence type="ECO:0000259" key="10">
    <source>
        <dbReference type="Pfam" id="PF00849"/>
    </source>
</evidence>
<dbReference type="PANTHER" id="PTHR21600">
    <property type="entry name" value="MITOCHONDRIAL RNA PSEUDOURIDINE SYNTHASE"/>
    <property type="match status" value="1"/>
</dbReference>
<evidence type="ECO:0000256" key="9">
    <source>
        <dbReference type="ARBA" id="ARBA00043049"/>
    </source>
</evidence>
<sequence length="232" mass="26896">MEIIYKDDYFFAINKPSGFFVHPPELSPYPVPPEKICLYVLRDLLKQDVFPVHRLDAPTSGLVLFTMDKPATRELSRLFMERKISKSYLAVARGHLQTEGQIDIPLEIAGFDDLQESLTRYRTIKHIELPFAVGKKYATSRYTMVEVNPVTGRWHQIRRHFDRIAHPLIGDIEHGDTYHNRFFRDELQIPGLCLKAQSLSFIHPWTNQDIKIEAPACEKWTKLEKLFSASGV</sequence>
<dbReference type="Gene3D" id="3.30.2350.10">
    <property type="entry name" value="Pseudouridine synthase"/>
    <property type="match status" value="1"/>
</dbReference>
<proteinExistence type="predicted"/>
<evidence type="ECO:0000313" key="12">
    <source>
        <dbReference type="Proteomes" id="UP000830116"/>
    </source>
</evidence>
<dbReference type="PROSITE" id="PS01129">
    <property type="entry name" value="PSI_RLU"/>
    <property type="match status" value="1"/>
</dbReference>
<dbReference type="Proteomes" id="UP000830116">
    <property type="component" value="Chromosome"/>
</dbReference>
<protein>
    <recommendedName>
        <fullName evidence="6">tRNA pseudouridine synthase C</fullName>
        <ecNumber evidence="5">5.4.99.26</ecNumber>
    </recommendedName>
    <alternativeName>
        <fullName evidence="8">tRNA pseudouridine(65) synthase</fullName>
    </alternativeName>
    <alternativeName>
        <fullName evidence="9">tRNA pseudouridylate synthase C</fullName>
    </alternativeName>
    <alternativeName>
        <fullName evidence="7">tRNA-uridine isomerase C</fullName>
    </alternativeName>
</protein>
<evidence type="ECO:0000256" key="1">
    <source>
        <dbReference type="ARBA" id="ARBA00022694"/>
    </source>
</evidence>
<evidence type="ECO:0000313" key="11">
    <source>
        <dbReference type="EMBL" id="UOF02517.1"/>
    </source>
</evidence>
<evidence type="ECO:0000256" key="6">
    <source>
        <dbReference type="ARBA" id="ARBA00040675"/>
    </source>
</evidence>
<evidence type="ECO:0000256" key="5">
    <source>
        <dbReference type="ARBA" id="ARBA00038943"/>
    </source>
</evidence>
<gene>
    <name evidence="11" type="ORF">MNR06_06075</name>
</gene>
<dbReference type="InterPro" id="IPR006145">
    <property type="entry name" value="PsdUridine_synth_RsuA/RluA"/>
</dbReference>
<dbReference type="EMBL" id="CP093442">
    <property type="protein sequence ID" value="UOF02517.1"/>
    <property type="molecule type" value="Genomic_DNA"/>
</dbReference>
<name>A0ABY4CC45_9BACT</name>
<evidence type="ECO:0000256" key="2">
    <source>
        <dbReference type="ARBA" id="ARBA00023235"/>
    </source>
</evidence>
<dbReference type="Pfam" id="PF00849">
    <property type="entry name" value="PseudoU_synth_2"/>
    <property type="match status" value="1"/>
</dbReference>
<dbReference type="InterPro" id="IPR006224">
    <property type="entry name" value="PsdUridine_synth_RluA-like_CS"/>
</dbReference>